<dbReference type="SUPFAM" id="SSF111331">
    <property type="entry name" value="NAD kinase/diacylglycerol kinase-like"/>
    <property type="match status" value="1"/>
</dbReference>
<proteinExistence type="predicted"/>
<dbReference type="Proteomes" id="UP001562354">
    <property type="component" value="Unassembled WGS sequence"/>
</dbReference>
<name>A0ABR3PL62_9PEZI</name>
<organism evidence="2 3">
    <name type="scientific">Neodothiora populina</name>
    <dbReference type="NCBI Taxonomy" id="2781224"/>
    <lineage>
        <taxon>Eukaryota</taxon>
        <taxon>Fungi</taxon>
        <taxon>Dikarya</taxon>
        <taxon>Ascomycota</taxon>
        <taxon>Pezizomycotina</taxon>
        <taxon>Dothideomycetes</taxon>
        <taxon>Dothideomycetidae</taxon>
        <taxon>Dothideales</taxon>
        <taxon>Dothioraceae</taxon>
        <taxon>Neodothiora</taxon>
    </lineage>
</organism>
<comment type="caution">
    <text evidence="2">The sequence shown here is derived from an EMBL/GenBank/DDBJ whole genome shotgun (WGS) entry which is preliminary data.</text>
</comment>
<accession>A0ABR3PL62</accession>
<dbReference type="InterPro" id="IPR016064">
    <property type="entry name" value="NAD/diacylglycerol_kinase_sf"/>
</dbReference>
<dbReference type="Pfam" id="PF24321">
    <property type="entry name" value="DUF7493"/>
    <property type="match status" value="1"/>
</dbReference>
<dbReference type="InterPro" id="IPR001206">
    <property type="entry name" value="Diacylglycerol_kinase_cat_dom"/>
</dbReference>
<dbReference type="PANTHER" id="PTHR12358:SF31">
    <property type="entry name" value="ACYLGLYCEROL KINASE, MITOCHONDRIAL"/>
    <property type="match status" value="1"/>
</dbReference>
<evidence type="ECO:0000313" key="3">
    <source>
        <dbReference type="Proteomes" id="UP001562354"/>
    </source>
</evidence>
<dbReference type="PROSITE" id="PS50146">
    <property type="entry name" value="DAGK"/>
    <property type="match status" value="1"/>
</dbReference>
<dbReference type="Gene3D" id="2.60.200.40">
    <property type="match status" value="1"/>
</dbReference>
<dbReference type="InterPro" id="IPR017438">
    <property type="entry name" value="ATP-NAD_kinase_N"/>
</dbReference>
<dbReference type="GeneID" id="95979116"/>
<evidence type="ECO:0000259" key="1">
    <source>
        <dbReference type="PROSITE" id="PS50146"/>
    </source>
</evidence>
<dbReference type="Gene3D" id="3.40.50.10330">
    <property type="entry name" value="Probable inorganic polyphosphate/atp-NAD kinase, domain 1"/>
    <property type="match status" value="1"/>
</dbReference>
<dbReference type="SMART" id="SM00046">
    <property type="entry name" value="DAGKc"/>
    <property type="match status" value="1"/>
</dbReference>
<evidence type="ECO:0000313" key="2">
    <source>
        <dbReference type="EMBL" id="KAL1306754.1"/>
    </source>
</evidence>
<protein>
    <recommendedName>
        <fullName evidence="1">DAGKc domain-containing protein</fullName>
    </recommendedName>
</protein>
<feature type="domain" description="DAGKc" evidence="1">
    <location>
        <begin position="137"/>
        <end position="276"/>
    </location>
</feature>
<sequence>MSEEENYSDNPFVDPSQPAEREGLLETDATLLVAHTSSLTLGADSLLVLDEGLVHRDASNCCGLLPGRSRATHAIPYYNILNAFVDELELVVQHALPTSKTSCRPARISYTLGDKTSSSAAKSWVAKLLDIAYPSGQRHLRLKVLVNPFGGKGAGRRIYLREIEPIFKAAGCELDVEQTTHVRHAVEIAEKIDVDKYDVIACASGDGLPHEVFNGLARQASPRRALKKIAVAQLPCGSGNAMSLNLNGTDSPALAALAVVKGVRTPLDLVAITQGDQQYWSFLSQSVGIVADCDLGTENIRWMGGARFTVGFLFRLLGKTVYPAEVAVKVEIDDKKEIKEVYRRTRSEQKAIAAKRESEIEEEMEDHLHSPLPKLQYGTVKDEIPDDWIQTSMPTLGNFYCGNMTWMSSDAPFFPAALPADNNLDLVNIDGNLARMTAVKALLAVEQNKFFDLPYVNYRKIKAYRISPKLRNGQTEGFISIDGEKVPFEPFQAEVVGGLGTVLSRHGGVYEFGGPRE</sequence>
<dbReference type="EMBL" id="JBFMKM010000004">
    <property type="protein sequence ID" value="KAL1306754.1"/>
    <property type="molecule type" value="Genomic_DNA"/>
</dbReference>
<gene>
    <name evidence="2" type="ORF">AAFC00_005417</name>
</gene>
<reference evidence="2 3" key="1">
    <citation type="submission" date="2024-07" db="EMBL/GenBank/DDBJ databases">
        <title>Draft sequence of the Neodothiora populina.</title>
        <authorList>
            <person name="Drown D.D."/>
            <person name="Schuette U.S."/>
            <person name="Buechlein A.B."/>
            <person name="Rusch D.R."/>
            <person name="Winton L.W."/>
            <person name="Adams G.A."/>
        </authorList>
    </citation>
    <scope>NUCLEOTIDE SEQUENCE [LARGE SCALE GENOMIC DNA]</scope>
    <source>
        <strain evidence="2 3">CPC 39397</strain>
    </source>
</reference>
<dbReference type="RefSeq" id="XP_069203026.1">
    <property type="nucleotide sequence ID" value="XM_069345197.1"/>
</dbReference>
<dbReference type="Pfam" id="PF00781">
    <property type="entry name" value="DAGK_cat"/>
    <property type="match status" value="1"/>
</dbReference>
<keyword evidence="3" id="KW-1185">Reference proteome</keyword>
<dbReference type="PANTHER" id="PTHR12358">
    <property type="entry name" value="SPHINGOSINE KINASE"/>
    <property type="match status" value="1"/>
</dbReference>
<dbReference type="InterPro" id="IPR055916">
    <property type="entry name" value="DUF7493"/>
</dbReference>
<dbReference type="InterPro" id="IPR050187">
    <property type="entry name" value="Lipid_Phosphate_FormReg"/>
</dbReference>